<evidence type="ECO:0000313" key="6">
    <source>
        <dbReference type="EMBL" id="AMD93265.1"/>
    </source>
</evidence>
<dbReference type="AlphaFoldDB" id="A0A0X8JQW5"/>
<dbReference type="PANTHER" id="PTHR37419">
    <property type="entry name" value="SERINE/THREONINE-PROTEIN KINASE TOXIN HIPA"/>
    <property type="match status" value="1"/>
</dbReference>
<dbReference type="EMBL" id="CP014230">
    <property type="protein sequence ID" value="AMD93265.1"/>
    <property type="molecule type" value="Genomic_DNA"/>
</dbReference>
<keyword evidence="3 6" id="KW-0418">Kinase</keyword>
<dbReference type="Proteomes" id="UP000063964">
    <property type="component" value="Chromosome"/>
</dbReference>
<dbReference type="KEGG" id="doa:AXF15_09245"/>
<dbReference type="OrthoDB" id="9805913at2"/>
<keyword evidence="7" id="KW-1185">Reference proteome</keyword>
<protein>
    <submittedName>
        <fullName evidence="6">Phosphatidylinositol kinase</fullName>
    </submittedName>
</protein>
<accession>A0A0X8JQW5</accession>
<feature type="domain" description="HipA-like C-terminal" evidence="4">
    <location>
        <begin position="178"/>
        <end position="386"/>
    </location>
</feature>
<dbReference type="PANTHER" id="PTHR37419:SF8">
    <property type="entry name" value="TOXIN YJJJ"/>
    <property type="match status" value="1"/>
</dbReference>
<dbReference type="GO" id="GO:0004674">
    <property type="term" value="F:protein serine/threonine kinase activity"/>
    <property type="evidence" value="ECO:0007669"/>
    <property type="project" value="TreeGrafter"/>
</dbReference>
<evidence type="ECO:0000259" key="5">
    <source>
        <dbReference type="Pfam" id="PF13657"/>
    </source>
</evidence>
<dbReference type="STRING" id="888061.AXF15_09245"/>
<evidence type="ECO:0000256" key="1">
    <source>
        <dbReference type="ARBA" id="ARBA00010164"/>
    </source>
</evidence>
<dbReference type="InterPro" id="IPR017508">
    <property type="entry name" value="HipA_N1"/>
</dbReference>
<name>A0A0X8JQW5_9BACT</name>
<reference evidence="7" key="1">
    <citation type="submission" date="2016-02" db="EMBL/GenBank/DDBJ databases">
        <authorList>
            <person name="Holder M.E."/>
            <person name="Ajami N.J."/>
            <person name="Petrosino J.F."/>
        </authorList>
    </citation>
    <scope>NUCLEOTIDE SEQUENCE [LARGE SCALE GENOMIC DNA]</scope>
    <source>
        <strain evidence="7">DSM 12838</strain>
    </source>
</reference>
<evidence type="ECO:0000256" key="2">
    <source>
        <dbReference type="ARBA" id="ARBA00022679"/>
    </source>
</evidence>
<evidence type="ECO:0000256" key="3">
    <source>
        <dbReference type="ARBA" id="ARBA00022777"/>
    </source>
</evidence>
<evidence type="ECO:0000259" key="4">
    <source>
        <dbReference type="Pfam" id="PF07804"/>
    </source>
</evidence>
<dbReference type="Pfam" id="PF07804">
    <property type="entry name" value="HipA_C"/>
    <property type="match status" value="1"/>
</dbReference>
<dbReference type="InterPro" id="IPR012893">
    <property type="entry name" value="HipA-like_C"/>
</dbReference>
<comment type="similarity">
    <text evidence="1">Belongs to the HipA Ser/Thr kinase family.</text>
</comment>
<gene>
    <name evidence="6" type="ORF">AXF15_09245</name>
</gene>
<feature type="domain" description="HipA N-terminal subdomain 1" evidence="5">
    <location>
        <begin position="22"/>
        <end position="113"/>
    </location>
</feature>
<evidence type="ECO:0000313" key="7">
    <source>
        <dbReference type="Proteomes" id="UP000063964"/>
    </source>
</evidence>
<organism evidence="6 7">
    <name type="scientific">Desulfomicrobium orale DSM 12838</name>
    <dbReference type="NCBI Taxonomy" id="888061"/>
    <lineage>
        <taxon>Bacteria</taxon>
        <taxon>Pseudomonadati</taxon>
        <taxon>Thermodesulfobacteriota</taxon>
        <taxon>Desulfovibrionia</taxon>
        <taxon>Desulfovibrionales</taxon>
        <taxon>Desulfomicrobiaceae</taxon>
        <taxon>Desulfomicrobium</taxon>
    </lineage>
</organism>
<dbReference type="Pfam" id="PF13657">
    <property type="entry name" value="Couple_hipA"/>
    <property type="match status" value="1"/>
</dbReference>
<dbReference type="InterPro" id="IPR052028">
    <property type="entry name" value="HipA_Ser/Thr_kinase"/>
</dbReference>
<dbReference type="GO" id="GO:0005829">
    <property type="term" value="C:cytosol"/>
    <property type="evidence" value="ECO:0007669"/>
    <property type="project" value="TreeGrafter"/>
</dbReference>
<dbReference type="RefSeq" id="WP_066606401.1">
    <property type="nucleotide sequence ID" value="NZ_CP014230.1"/>
</dbReference>
<proteinExistence type="inferred from homology"/>
<keyword evidence="2" id="KW-0808">Transferase</keyword>
<sequence>MSSTSEQAVVFMALPGQGYVPAGLLTHGPDFSFRYGKRYLQRPDAIALDPVRLPLTQAQYRSAGLFSALRDASPDRWGRKVLGFMAGRAPGSLSEFEILTAIHHPRRMGALAFGRTPEQPESFAAWASGEVFCPPARDLERIARLVARVEDAVDDEAVRELRASLPEDALLAALASSLSLGGARPKVQIEMDGNLWIAKFSKRGDPWREPVVEYATMTLAAACGIQTAFTRLVQAGGQTVLLVRRFDRDDARPRHVLSGFTVAELEEDGDWGSYQGLAESARRLGARGSGPEIFRRMVFNALCSNRDDHPRNHAFFVSRRGIEMTPAFDLVPASIRFPRLELSLACGREGRLASESNLLSHVLPFGLTPAQARNIWEEMRAVCSRWREHFGACGVTAREMEELRHRFALAGG</sequence>